<feature type="domain" description="GH16" evidence="2">
    <location>
        <begin position="36"/>
        <end position="264"/>
    </location>
</feature>
<organism evidence="3 4">
    <name type="scientific">Kribbella alba</name>
    <dbReference type="NCBI Taxonomy" id="190197"/>
    <lineage>
        <taxon>Bacteria</taxon>
        <taxon>Bacillati</taxon>
        <taxon>Actinomycetota</taxon>
        <taxon>Actinomycetes</taxon>
        <taxon>Propionibacteriales</taxon>
        <taxon>Kribbellaceae</taxon>
        <taxon>Kribbella</taxon>
    </lineage>
</organism>
<dbReference type="InterPro" id="IPR050546">
    <property type="entry name" value="Glycosyl_Hydrlase_16"/>
</dbReference>
<reference evidence="3 4" key="1">
    <citation type="journal article" date="2019" name="Int. J. Syst. Evol. Microbiol.">
        <title>The Global Catalogue of Microorganisms (GCM) 10K type strain sequencing project: providing services to taxonomists for standard genome sequencing and annotation.</title>
        <authorList>
            <consortium name="The Broad Institute Genomics Platform"/>
            <consortium name="The Broad Institute Genome Sequencing Center for Infectious Disease"/>
            <person name="Wu L."/>
            <person name="Ma J."/>
        </authorList>
    </citation>
    <scope>NUCLEOTIDE SEQUENCE [LARGE SCALE GENOMIC DNA]</scope>
    <source>
        <strain evidence="3 4">JCM 14306</strain>
    </source>
</reference>
<dbReference type="PROSITE" id="PS51762">
    <property type="entry name" value="GH16_2"/>
    <property type="match status" value="1"/>
</dbReference>
<keyword evidence="1" id="KW-0732">Signal</keyword>
<gene>
    <name evidence="3" type="ORF">GCM10009744_47140</name>
</gene>
<dbReference type="InterPro" id="IPR000757">
    <property type="entry name" value="Beta-glucanase-like"/>
</dbReference>
<name>A0ABN2FJZ9_9ACTN</name>
<dbReference type="Proteomes" id="UP001501319">
    <property type="component" value="Unassembled WGS sequence"/>
</dbReference>
<evidence type="ECO:0000259" key="2">
    <source>
        <dbReference type="PROSITE" id="PS51762"/>
    </source>
</evidence>
<dbReference type="PANTHER" id="PTHR10963">
    <property type="entry name" value="GLYCOSYL HYDROLASE-RELATED"/>
    <property type="match status" value="1"/>
</dbReference>
<evidence type="ECO:0000313" key="4">
    <source>
        <dbReference type="Proteomes" id="UP001501319"/>
    </source>
</evidence>
<dbReference type="EMBL" id="BAAANE010000008">
    <property type="protein sequence ID" value="GAA1650185.1"/>
    <property type="molecule type" value="Genomic_DNA"/>
</dbReference>
<protein>
    <recommendedName>
        <fullName evidence="2">GH16 domain-containing protein</fullName>
    </recommendedName>
</protein>
<dbReference type="SUPFAM" id="SSF49899">
    <property type="entry name" value="Concanavalin A-like lectins/glucanases"/>
    <property type="match status" value="1"/>
</dbReference>
<evidence type="ECO:0000256" key="1">
    <source>
        <dbReference type="SAM" id="SignalP"/>
    </source>
</evidence>
<comment type="caution">
    <text evidence="3">The sequence shown here is derived from an EMBL/GenBank/DDBJ whole genome shotgun (WGS) entry which is preliminary data.</text>
</comment>
<proteinExistence type="predicted"/>
<feature type="signal peptide" evidence="1">
    <location>
        <begin position="1"/>
        <end position="19"/>
    </location>
</feature>
<keyword evidence="4" id="KW-1185">Reference proteome</keyword>
<dbReference type="InterPro" id="IPR013320">
    <property type="entry name" value="ConA-like_dom_sf"/>
</dbReference>
<accession>A0ABN2FJZ9</accession>
<dbReference type="PANTHER" id="PTHR10963:SF60">
    <property type="entry name" value="GRAM-NEGATIVE BACTERIA-BINDING PROTEIN 1-RELATED"/>
    <property type="match status" value="1"/>
</dbReference>
<evidence type="ECO:0000313" key="3">
    <source>
        <dbReference type="EMBL" id="GAA1650185.1"/>
    </source>
</evidence>
<feature type="chain" id="PRO_5045036066" description="GH16 domain-containing protein" evidence="1">
    <location>
        <begin position="20"/>
        <end position="264"/>
    </location>
</feature>
<dbReference type="CDD" id="cd00413">
    <property type="entry name" value="Glyco_hydrolase_16"/>
    <property type="match status" value="1"/>
</dbReference>
<dbReference type="Pfam" id="PF00722">
    <property type="entry name" value="Glyco_hydro_16"/>
    <property type="match status" value="1"/>
</dbReference>
<sequence length="264" mass="28162">MKFLLAALVVVAGAYFVQPGPDAAAAVQDDGTAASKYNWGTPLPGSDEFDYSGAPDAGKWGVYGAGGDEGGSGSNCWPGHSGNGRRCASANSVADGYLRQTGLANGDTAGIASKTNLKHGRWEVRARMAAAPGASGDPYHPVLITWPANDEWPAGAEYDFLEVNIGDRGAGAFLHYPNHQPRVQEHAEKAGVDLTQWHNYGFEWTTDGLVGYIDGAEWFRFHSDCIQCAPGPMHLTIQLDNFFGSGGLQKAFLDVDWARIYPAP</sequence>
<dbReference type="Gene3D" id="2.60.120.200">
    <property type="match status" value="1"/>
</dbReference>